<comment type="caution">
    <text evidence="6">The sequence shown here is derived from an EMBL/GenBank/DDBJ whole genome shotgun (WGS) entry which is preliminary data.</text>
</comment>
<evidence type="ECO:0000313" key="6">
    <source>
        <dbReference type="EMBL" id="MDA2809836.1"/>
    </source>
</evidence>
<dbReference type="RefSeq" id="WP_270683741.1">
    <property type="nucleotide sequence ID" value="NZ_JAQFWQ010000007.1"/>
</dbReference>
<dbReference type="Gene3D" id="1.10.357.10">
    <property type="entry name" value="Tetracycline Repressor, domain 2"/>
    <property type="match status" value="1"/>
</dbReference>
<dbReference type="Gene3D" id="1.10.10.60">
    <property type="entry name" value="Homeodomain-like"/>
    <property type="match status" value="1"/>
</dbReference>
<dbReference type="PANTHER" id="PTHR30055:SF151">
    <property type="entry name" value="TRANSCRIPTIONAL REGULATORY PROTEIN"/>
    <property type="match status" value="1"/>
</dbReference>
<evidence type="ECO:0000256" key="4">
    <source>
        <dbReference type="PROSITE-ProRule" id="PRU00335"/>
    </source>
</evidence>
<dbReference type="PROSITE" id="PS50977">
    <property type="entry name" value="HTH_TETR_2"/>
    <property type="match status" value="1"/>
</dbReference>
<evidence type="ECO:0000259" key="5">
    <source>
        <dbReference type="PROSITE" id="PS50977"/>
    </source>
</evidence>
<feature type="DNA-binding region" description="H-T-H motif" evidence="4">
    <location>
        <begin position="62"/>
        <end position="81"/>
    </location>
</feature>
<evidence type="ECO:0000256" key="2">
    <source>
        <dbReference type="ARBA" id="ARBA00023125"/>
    </source>
</evidence>
<dbReference type="InterPro" id="IPR050109">
    <property type="entry name" value="HTH-type_TetR-like_transc_reg"/>
</dbReference>
<dbReference type="Pfam" id="PF00440">
    <property type="entry name" value="TetR_N"/>
    <property type="match status" value="1"/>
</dbReference>
<proteinExistence type="predicted"/>
<dbReference type="SUPFAM" id="SSF46689">
    <property type="entry name" value="Homeodomain-like"/>
    <property type="match status" value="1"/>
</dbReference>
<dbReference type="SUPFAM" id="SSF48498">
    <property type="entry name" value="Tetracyclin repressor-like, C-terminal domain"/>
    <property type="match status" value="1"/>
</dbReference>
<dbReference type="Proteomes" id="UP001527866">
    <property type="component" value="Unassembled WGS sequence"/>
</dbReference>
<keyword evidence="1" id="KW-0805">Transcription regulation</keyword>
<dbReference type="PANTHER" id="PTHR30055">
    <property type="entry name" value="HTH-TYPE TRANSCRIPTIONAL REGULATOR RUTR"/>
    <property type="match status" value="1"/>
</dbReference>
<evidence type="ECO:0000256" key="3">
    <source>
        <dbReference type="ARBA" id="ARBA00023163"/>
    </source>
</evidence>
<protein>
    <submittedName>
        <fullName evidence="6">TetR/AcrR family transcriptional regulator C-terminal domain-containing protein</fullName>
    </submittedName>
</protein>
<dbReference type="InterPro" id="IPR001647">
    <property type="entry name" value="HTH_TetR"/>
</dbReference>
<feature type="domain" description="HTH tetR-type" evidence="5">
    <location>
        <begin position="39"/>
        <end position="99"/>
    </location>
</feature>
<organism evidence="6 7">
    <name type="scientific">Nocardiopsis endophytica</name>
    <dbReference type="NCBI Taxonomy" id="3018445"/>
    <lineage>
        <taxon>Bacteria</taxon>
        <taxon>Bacillati</taxon>
        <taxon>Actinomycetota</taxon>
        <taxon>Actinomycetes</taxon>
        <taxon>Streptosporangiales</taxon>
        <taxon>Nocardiopsidaceae</taxon>
        <taxon>Nocardiopsis</taxon>
    </lineage>
</organism>
<dbReference type="EMBL" id="JAQFWQ010000007">
    <property type="protein sequence ID" value="MDA2809836.1"/>
    <property type="molecule type" value="Genomic_DNA"/>
</dbReference>
<accession>A0ABT4TYQ8</accession>
<dbReference type="InterPro" id="IPR004111">
    <property type="entry name" value="Repressor_TetR_C"/>
</dbReference>
<keyword evidence="2 4" id="KW-0238">DNA-binding</keyword>
<keyword evidence="7" id="KW-1185">Reference proteome</keyword>
<dbReference type="InterPro" id="IPR009057">
    <property type="entry name" value="Homeodomain-like_sf"/>
</dbReference>
<gene>
    <name evidence="6" type="ORF">O4J56_04220</name>
</gene>
<sequence>MADGAGGASGTGAPGPGPVRAAELLWGARRAPARGPRPGLTLERIARAAVALADAEGLEGLSMQRVAADLGYTKMSLYRYVSGREDLTALMVDAAFGPPPASLEGEGWRDRLRAWALAVAPLFTAHPWLAQAAVGARVMGPNELGWLEAALSALAHTGLSGPERLDAVVLLAGHVRTEALQSAAGGEDPEGAIARAMGPVLEEHGDRFPEARSAMADTQAPGRNMALEFGVECVLDGLAARMERRGDR</sequence>
<keyword evidence="3" id="KW-0804">Transcription</keyword>
<reference evidence="6 7" key="1">
    <citation type="submission" date="2023-01" db="EMBL/GenBank/DDBJ databases">
        <title>Draft genome sequence of Nocardiopsis sp. RSe5-2 isolated from halophytes.</title>
        <authorList>
            <person name="Duangmal K."/>
            <person name="Chantavorakit T."/>
        </authorList>
    </citation>
    <scope>NUCLEOTIDE SEQUENCE [LARGE SCALE GENOMIC DNA]</scope>
    <source>
        <strain evidence="6 7">RSe5-2</strain>
    </source>
</reference>
<evidence type="ECO:0000313" key="7">
    <source>
        <dbReference type="Proteomes" id="UP001527866"/>
    </source>
</evidence>
<dbReference type="InterPro" id="IPR036271">
    <property type="entry name" value="Tet_transcr_reg_TetR-rel_C_sf"/>
</dbReference>
<name>A0ABT4TYQ8_9ACTN</name>
<evidence type="ECO:0000256" key="1">
    <source>
        <dbReference type="ARBA" id="ARBA00023015"/>
    </source>
</evidence>
<dbReference type="Pfam" id="PF02909">
    <property type="entry name" value="TetR_C_1"/>
    <property type="match status" value="1"/>
</dbReference>